<keyword evidence="3" id="KW-1185">Reference proteome</keyword>
<reference evidence="3" key="1">
    <citation type="journal article" date="2019" name="Int. J. Syst. Evol. Microbiol.">
        <title>The Global Catalogue of Microorganisms (GCM) 10K type strain sequencing project: providing services to taxonomists for standard genome sequencing and annotation.</title>
        <authorList>
            <consortium name="The Broad Institute Genomics Platform"/>
            <consortium name="The Broad Institute Genome Sequencing Center for Infectious Disease"/>
            <person name="Wu L."/>
            <person name="Ma J."/>
        </authorList>
    </citation>
    <scope>NUCLEOTIDE SEQUENCE [LARGE SCALE GENOMIC DNA]</scope>
    <source>
        <strain evidence="3">JCM 17326</strain>
    </source>
</reference>
<dbReference type="EMBL" id="BAABDQ010000007">
    <property type="protein sequence ID" value="GAA3556096.1"/>
    <property type="molecule type" value="Genomic_DNA"/>
</dbReference>
<proteinExistence type="predicted"/>
<evidence type="ECO:0000313" key="3">
    <source>
        <dbReference type="Proteomes" id="UP001500630"/>
    </source>
</evidence>
<organism evidence="2 3">
    <name type="scientific">Nonomuraea rosea</name>
    <dbReference type="NCBI Taxonomy" id="638574"/>
    <lineage>
        <taxon>Bacteria</taxon>
        <taxon>Bacillati</taxon>
        <taxon>Actinomycetota</taxon>
        <taxon>Actinomycetes</taxon>
        <taxon>Streptosporangiales</taxon>
        <taxon>Streptosporangiaceae</taxon>
        <taxon>Nonomuraea</taxon>
    </lineage>
</organism>
<evidence type="ECO:0000256" key="1">
    <source>
        <dbReference type="SAM" id="MobiDB-lite"/>
    </source>
</evidence>
<accession>A0ABP6WX44</accession>
<evidence type="ECO:0000313" key="2">
    <source>
        <dbReference type="EMBL" id="GAA3556096.1"/>
    </source>
</evidence>
<name>A0ABP6WX44_9ACTN</name>
<comment type="caution">
    <text evidence="2">The sequence shown here is derived from an EMBL/GenBank/DDBJ whole genome shotgun (WGS) entry which is preliminary data.</text>
</comment>
<protein>
    <submittedName>
        <fullName evidence="2">Uncharacterized protein</fullName>
    </submittedName>
</protein>
<dbReference type="Proteomes" id="UP001500630">
    <property type="component" value="Unassembled WGS sequence"/>
</dbReference>
<feature type="region of interest" description="Disordered" evidence="1">
    <location>
        <begin position="29"/>
        <end position="70"/>
    </location>
</feature>
<gene>
    <name evidence="2" type="ORF">GCM10022419_040690</name>
</gene>
<sequence length="102" mass="11497">MTGRSTLMGVSRVRKTVEIGDRALREDLRGGKWSSGRGDVSQDSHCYATRTGTSTGFPEYPQMSLENPQRRRVVHTMEKEWHGSRNGTNGTAVALLMEAWWQ</sequence>